<keyword evidence="5" id="KW-0378">Hydrolase</keyword>
<dbReference type="Pfam" id="PF07944">
    <property type="entry name" value="Beta-AFase-like_GH127_cat"/>
    <property type="match status" value="1"/>
</dbReference>
<gene>
    <name evidence="5" type="ORF">JI741_01295</name>
</gene>
<dbReference type="PANTHER" id="PTHR43465">
    <property type="entry name" value="DUF1680 DOMAIN PROTEIN (AFU_ORTHOLOGUE AFUA_1G08910)"/>
    <property type="match status" value="1"/>
</dbReference>
<feature type="domain" description="Non-reducing end beta-L-arabinofuranosidase-like GH127 C-terminal" evidence="4">
    <location>
        <begin position="546"/>
        <end position="652"/>
    </location>
</feature>
<dbReference type="InterPro" id="IPR012878">
    <property type="entry name" value="Beta-AFase-like_GH127_cat"/>
</dbReference>
<evidence type="ECO:0000259" key="2">
    <source>
        <dbReference type="Pfam" id="PF07944"/>
    </source>
</evidence>
<feature type="domain" description="Non-reducing end beta-L-arabinofuranosidase-like GH127 middle" evidence="3">
    <location>
        <begin position="433"/>
        <end position="544"/>
    </location>
</feature>
<dbReference type="SUPFAM" id="SSF49785">
    <property type="entry name" value="Galactose-binding domain-like"/>
    <property type="match status" value="1"/>
</dbReference>
<dbReference type="Proteomes" id="UP000613030">
    <property type="component" value="Unassembled WGS sequence"/>
</dbReference>
<evidence type="ECO:0000259" key="4">
    <source>
        <dbReference type="Pfam" id="PF20737"/>
    </source>
</evidence>
<feature type="signal peptide" evidence="1">
    <location>
        <begin position="1"/>
        <end position="25"/>
    </location>
</feature>
<sequence>MDMKMTMKRAVFFFCCSLSTLSVDAQTTKMQAGDYPIQPVLFNAVNLRDNFWAPRIKTNHEVTIPFTLGKCESTGRVKNFEIAAGLKTGTFCTEFTFDDTDVYKIIEGASYSLQIFKDPALEAKVDSLIDIIGKAQEPDGYIYTNRTIMGANGHEWAGTKRWEKEEILSHELYNIGHLIEAGVAHYHATGKRTLLNIAIKAADRVCADFGPDKLHTYSGHQIIELAMAKLYKVTGDKKYLETGKFILDVRGPGGDEYNQAHKKVVDQHEAVGHAVRAAYMYAGMADIAALTSDAQYIKAIDDIWENAVSKKIYVTGGIGSTGNGEAFGGDFDLPNMSAYNETCASIANVYWNYRLFLLHGDAKYYDVLERTLYNAFLSGVSLTGDRFFYPNPLESHGQHQRSPWFACACCPSNVTRFVPSVGGYFYAQKGSSIYVNLYGESTVNFTVNKSPVTLEQKTKYPWEGDVQILVSPAKAAAFDVRVRIPGWAIDKPIPGDLYTFHDKMKEQPSVSVNGKPVEFKLDKGYVVMNRKWKKGDEIRVHLPMPVRKIEGNTKIEADKDRYAYQRGPLVYCAEWPDNADKKVVNLVIPDNADVKAVYDADFFNGMYVLKAKGKSTARVIAADIKTNDVDVELIPYFTWAHRGAGEMVVWIPDQPGAAQPTPAPTVASGSTISASHKSRTLMALNDQMEPKNSNDHSIIYYHWWPLKDTVQWVQYDFEKSSTVSSSKVYWFDDSPFGDCRIPAGWKLLYKSGDQWIPVKTTKGYDILKDQYSTVSFEPVTTTALRLEVTLPKEFSGGILEWSLN</sequence>
<dbReference type="EMBL" id="JAERRB010000001">
    <property type="protein sequence ID" value="MBL0739827.1"/>
    <property type="molecule type" value="Genomic_DNA"/>
</dbReference>
<dbReference type="SUPFAM" id="SSF48208">
    <property type="entry name" value="Six-hairpin glycosidases"/>
    <property type="match status" value="1"/>
</dbReference>
<name>A0ABS1KKS6_9BACT</name>
<dbReference type="Gene3D" id="2.60.120.260">
    <property type="entry name" value="Galactose-binding domain-like"/>
    <property type="match status" value="1"/>
</dbReference>
<comment type="caution">
    <text evidence="5">The sequence shown here is derived from an EMBL/GenBank/DDBJ whole genome shotgun (WGS) entry which is preliminary data.</text>
</comment>
<evidence type="ECO:0000313" key="5">
    <source>
        <dbReference type="EMBL" id="MBL0739827.1"/>
    </source>
</evidence>
<keyword evidence="6" id="KW-1185">Reference proteome</keyword>
<dbReference type="InterPro" id="IPR008979">
    <property type="entry name" value="Galactose-bd-like_sf"/>
</dbReference>
<keyword evidence="1" id="KW-0732">Signal</keyword>
<feature type="domain" description="Non-reducing end beta-L-arabinofuranosidase-like GH127 catalytic" evidence="2">
    <location>
        <begin position="44"/>
        <end position="422"/>
    </location>
</feature>
<proteinExistence type="predicted"/>
<feature type="chain" id="PRO_5045797400" evidence="1">
    <location>
        <begin position="26"/>
        <end position="804"/>
    </location>
</feature>
<dbReference type="Pfam" id="PF20737">
    <property type="entry name" value="Glyco_hydro127C"/>
    <property type="match status" value="1"/>
</dbReference>
<evidence type="ECO:0000313" key="6">
    <source>
        <dbReference type="Proteomes" id="UP000613030"/>
    </source>
</evidence>
<evidence type="ECO:0000256" key="1">
    <source>
        <dbReference type="SAM" id="SignalP"/>
    </source>
</evidence>
<organism evidence="5 6">
    <name type="scientific">Chryseolinea lacunae</name>
    <dbReference type="NCBI Taxonomy" id="2801331"/>
    <lineage>
        <taxon>Bacteria</taxon>
        <taxon>Pseudomonadati</taxon>
        <taxon>Bacteroidota</taxon>
        <taxon>Cytophagia</taxon>
        <taxon>Cytophagales</taxon>
        <taxon>Fulvivirgaceae</taxon>
        <taxon>Chryseolinea</taxon>
    </lineage>
</organism>
<evidence type="ECO:0000259" key="3">
    <source>
        <dbReference type="Pfam" id="PF20736"/>
    </source>
</evidence>
<dbReference type="GO" id="GO:0016787">
    <property type="term" value="F:hydrolase activity"/>
    <property type="evidence" value="ECO:0007669"/>
    <property type="project" value="UniProtKB-KW"/>
</dbReference>
<reference evidence="5 6" key="1">
    <citation type="submission" date="2021-01" db="EMBL/GenBank/DDBJ databases">
        <title>Chryseolinea sp. Jin1 Genome sequencing and assembly.</title>
        <authorList>
            <person name="Kim I."/>
        </authorList>
    </citation>
    <scope>NUCLEOTIDE SEQUENCE [LARGE SCALE GENOMIC DNA]</scope>
    <source>
        <strain evidence="5 6">Jin1</strain>
    </source>
</reference>
<dbReference type="InterPro" id="IPR049174">
    <property type="entry name" value="Beta-AFase-like"/>
</dbReference>
<dbReference type="Pfam" id="PF20736">
    <property type="entry name" value="Glyco_hydro127M"/>
    <property type="match status" value="1"/>
</dbReference>
<dbReference type="PANTHER" id="PTHR43465:SF2">
    <property type="entry name" value="DUF1680 DOMAIN PROTEIN (AFU_ORTHOLOGUE AFUA_1G08910)"/>
    <property type="match status" value="1"/>
</dbReference>
<dbReference type="InterPro" id="IPR049046">
    <property type="entry name" value="Beta-AFase-like_GH127_middle"/>
</dbReference>
<dbReference type="InterPro" id="IPR008928">
    <property type="entry name" value="6-hairpin_glycosidase_sf"/>
</dbReference>
<dbReference type="InterPro" id="IPR049049">
    <property type="entry name" value="Beta-AFase-like_GH127_C"/>
</dbReference>
<accession>A0ABS1KKS6</accession>
<protein>
    <submittedName>
        <fullName evidence="5">Glycoside hydrolase family 127 protein</fullName>
    </submittedName>
</protein>